<evidence type="ECO:0000313" key="4">
    <source>
        <dbReference type="Proteomes" id="UP000003860"/>
    </source>
</evidence>
<dbReference type="RefSeq" id="WP_004619540.1">
    <property type="nucleotide sequence ID" value="NZ_ACXX02000007.1"/>
</dbReference>
<evidence type="ECO:0000313" key="3">
    <source>
        <dbReference type="EMBL" id="EGD47602.1"/>
    </source>
</evidence>
<dbReference type="InterPro" id="IPR025377">
    <property type="entry name" value="DUF4367"/>
</dbReference>
<dbReference type="Proteomes" id="UP000003860">
    <property type="component" value="Unassembled WGS sequence"/>
</dbReference>
<gene>
    <name evidence="3" type="ORF">Cpap_1796</name>
</gene>
<accession>F1TDG4</accession>
<evidence type="ECO:0000256" key="1">
    <source>
        <dbReference type="SAM" id="MobiDB-lite"/>
    </source>
</evidence>
<dbReference type="AlphaFoldDB" id="F1TDG4"/>
<organism evidence="3 4">
    <name type="scientific">Ruminiclostridium papyrosolvens DSM 2782</name>
    <dbReference type="NCBI Taxonomy" id="588581"/>
    <lineage>
        <taxon>Bacteria</taxon>
        <taxon>Bacillati</taxon>
        <taxon>Bacillota</taxon>
        <taxon>Clostridia</taxon>
        <taxon>Eubacteriales</taxon>
        <taxon>Oscillospiraceae</taxon>
        <taxon>Ruminiclostridium</taxon>
    </lineage>
</organism>
<sequence length="132" mass="14360">MEIRRLSDKQQEHVHKSTGGSSGTTTQPGKLPAGYKIDSTSVIVKKIAQIIYSEVNNEITYRVSKGSEDISGDNTSYDNSEVIKVNDTQVLLKGNNSSINLVTWIKNGCSYSLSFSMGSDKTIVVSIVEGIK</sequence>
<dbReference type="EMBL" id="ACXX02000007">
    <property type="protein sequence ID" value="EGD47602.1"/>
    <property type="molecule type" value="Genomic_DNA"/>
</dbReference>
<dbReference type="eggNOG" id="ENOG5033BQ4">
    <property type="taxonomic scope" value="Bacteria"/>
</dbReference>
<reference evidence="3" key="2">
    <citation type="submission" date="2011-01" db="EMBL/GenBank/DDBJ databases">
        <title>The Non-contiguous Finished genome of Clostridium papyrosolvens.</title>
        <authorList>
            <person name="Lucas S."/>
            <person name="Copeland A."/>
            <person name="Lapidus A."/>
            <person name="Cheng J.-F."/>
            <person name="Goodwin L."/>
            <person name="Pitluck S."/>
            <person name="Misra M."/>
            <person name="Chertkov O."/>
            <person name="Detter J.C."/>
            <person name="Han C."/>
            <person name="Tapia R."/>
            <person name="Land M."/>
            <person name="Hauser L."/>
            <person name="Kyrpides N."/>
            <person name="Ivanova N."/>
            <person name="Pagani I."/>
            <person name="Mouttaki H."/>
            <person name="He Z."/>
            <person name="Zhou J."/>
            <person name="Hemme C.L."/>
            <person name="Woyke T."/>
        </authorList>
    </citation>
    <scope>NUCLEOTIDE SEQUENCE [LARGE SCALE GENOMIC DNA]</scope>
    <source>
        <strain evidence="3">DSM 2782</strain>
    </source>
</reference>
<evidence type="ECO:0000259" key="2">
    <source>
        <dbReference type="Pfam" id="PF14285"/>
    </source>
</evidence>
<feature type="compositionally biased region" description="Basic and acidic residues" evidence="1">
    <location>
        <begin position="1"/>
        <end position="15"/>
    </location>
</feature>
<feature type="compositionally biased region" description="Low complexity" evidence="1">
    <location>
        <begin position="17"/>
        <end position="26"/>
    </location>
</feature>
<feature type="region of interest" description="Disordered" evidence="1">
    <location>
        <begin position="1"/>
        <end position="34"/>
    </location>
</feature>
<feature type="domain" description="DUF4367" evidence="2">
    <location>
        <begin position="28"/>
        <end position="131"/>
    </location>
</feature>
<keyword evidence="4" id="KW-1185">Reference proteome</keyword>
<dbReference type="Pfam" id="PF14285">
    <property type="entry name" value="DUF4367"/>
    <property type="match status" value="1"/>
</dbReference>
<dbReference type="OrthoDB" id="7061752at2"/>
<reference evidence="3" key="1">
    <citation type="submission" date="2009-07" db="EMBL/GenBank/DDBJ databases">
        <authorList>
            <consortium name="US DOE Joint Genome Institute (JGI-PGF)"/>
            <person name="Lucas S."/>
            <person name="Copeland A."/>
            <person name="Lapidus A."/>
            <person name="Glavina del Rio T."/>
            <person name="Tice H."/>
            <person name="Bruce D."/>
            <person name="Goodwin L."/>
            <person name="Pitluck S."/>
            <person name="Larimer F."/>
            <person name="Land M.L."/>
            <person name="Mouttaki H."/>
            <person name="He Z."/>
            <person name="Zhou J."/>
            <person name="Hemme C.L."/>
        </authorList>
    </citation>
    <scope>NUCLEOTIDE SEQUENCE</scope>
    <source>
        <strain evidence="3">DSM 2782</strain>
    </source>
</reference>
<proteinExistence type="predicted"/>
<dbReference type="STRING" id="588581.Cpap_1796"/>
<comment type="caution">
    <text evidence="3">The sequence shown here is derived from an EMBL/GenBank/DDBJ whole genome shotgun (WGS) entry which is preliminary data.</text>
</comment>
<protein>
    <recommendedName>
        <fullName evidence="2">DUF4367 domain-containing protein</fullName>
    </recommendedName>
</protein>
<name>F1TDG4_9FIRM</name>